<dbReference type="EMBL" id="PZZW01000007">
    <property type="protein sequence ID" value="PTM76794.1"/>
    <property type="molecule type" value="Genomic_DNA"/>
</dbReference>
<feature type="domain" description="DUF1468" evidence="2">
    <location>
        <begin position="7"/>
        <end position="148"/>
    </location>
</feature>
<protein>
    <submittedName>
        <fullName evidence="3">Tripartite tricarboxylate transporter TctB family protein</fullName>
    </submittedName>
</protein>
<keyword evidence="1" id="KW-0812">Transmembrane</keyword>
<accession>A0ABX5J8X2</accession>
<keyword evidence="1" id="KW-1133">Transmembrane helix</keyword>
<evidence type="ECO:0000256" key="1">
    <source>
        <dbReference type="SAM" id="Phobius"/>
    </source>
</evidence>
<dbReference type="RefSeq" id="WP_069330384.1">
    <property type="nucleotide sequence ID" value="NZ_JAYFRT010000009.1"/>
</dbReference>
<keyword evidence="4" id="KW-1185">Reference proteome</keyword>
<feature type="transmembrane region" description="Helical" evidence="1">
    <location>
        <begin position="7"/>
        <end position="25"/>
    </location>
</feature>
<evidence type="ECO:0000313" key="3">
    <source>
        <dbReference type="EMBL" id="PTM76794.1"/>
    </source>
</evidence>
<sequence>MKLNDAVLGAVFCALGLWIVLYSAGLPKPRHLSYGPGLFPTLMGAGLIVCGGIQTIAGLLRWRSAPIVERPAWLGHRRLILNLAVIPAACLFYYVAADRLGFLFTGLTILVVMLVVGGVAPLRAAIVGLVMIVVVTMIFASILHVPLPWGVLAPISGRFIW</sequence>
<feature type="transmembrane region" description="Helical" evidence="1">
    <location>
        <begin position="37"/>
        <end position="59"/>
    </location>
</feature>
<gene>
    <name evidence="3" type="ORF">C8J29_10770</name>
</gene>
<proteinExistence type="predicted"/>
<reference evidence="3 4" key="1">
    <citation type="submission" date="2018-04" db="EMBL/GenBank/DDBJ databases">
        <title>Genomic Encyclopedia of Type Strains, Phase III (KMG-III): the genomes of soil and plant-associated and newly described type strains.</title>
        <authorList>
            <person name="Whitman W."/>
        </authorList>
    </citation>
    <scope>NUCLEOTIDE SEQUENCE [LARGE SCALE GENOMIC DNA]</scope>
    <source>
        <strain evidence="3 4">JA192</strain>
    </source>
</reference>
<dbReference type="InterPro" id="IPR009936">
    <property type="entry name" value="DUF1468"/>
</dbReference>
<dbReference type="Pfam" id="PF07331">
    <property type="entry name" value="TctB"/>
    <property type="match status" value="1"/>
</dbReference>
<feature type="transmembrane region" description="Helical" evidence="1">
    <location>
        <begin position="127"/>
        <end position="147"/>
    </location>
</feature>
<feature type="transmembrane region" description="Helical" evidence="1">
    <location>
        <begin position="102"/>
        <end position="120"/>
    </location>
</feature>
<comment type="caution">
    <text evidence="3">The sequence shown here is derived from an EMBL/GenBank/DDBJ whole genome shotgun (WGS) entry which is preliminary data.</text>
</comment>
<keyword evidence="1" id="KW-0472">Membrane</keyword>
<dbReference type="Proteomes" id="UP000240800">
    <property type="component" value="Unassembled WGS sequence"/>
</dbReference>
<feature type="transmembrane region" description="Helical" evidence="1">
    <location>
        <begin position="79"/>
        <end position="96"/>
    </location>
</feature>
<evidence type="ECO:0000259" key="2">
    <source>
        <dbReference type="Pfam" id="PF07331"/>
    </source>
</evidence>
<name>A0ABX5J8X2_9RHOB</name>
<evidence type="ECO:0000313" key="4">
    <source>
        <dbReference type="Proteomes" id="UP000240800"/>
    </source>
</evidence>
<organism evidence="3 4">
    <name type="scientific">Cereibacter johrii</name>
    <dbReference type="NCBI Taxonomy" id="445629"/>
    <lineage>
        <taxon>Bacteria</taxon>
        <taxon>Pseudomonadati</taxon>
        <taxon>Pseudomonadota</taxon>
        <taxon>Alphaproteobacteria</taxon>
        <taxon>Rhodobacterales</taxon>
        <taxon>Paracoccaceae</taxon>
        <taxon>Cereibacter</taxon>
    </lineage>
</organism>